<accession>A0A1R2CW34</accession>
<organism evidence="2 3">
    <name type="scientific">Stentor coeruleus</name>
    <dbReference type="NCBI Taxonomy" id="5963"/>
    <lineage>
        <taxon>Eukaryota</taxon>
        <taxon>Sar</taxon>
        <taxon>Alveolata</taxon>
        <taxon>Ciliophora</taxon>
        <taxon>Postciliodesmatophora</taxon>
        <taxon>Heterotrichea</taxon>
        <taxon>Heterotrichida</taxon>
        <taxon>Stentoridae</taxon>
        <taxon>Stentor</taxon>
    </lineage>
</organism>
<keyword evidence="1" id="KW-0732">Signal</keyword>
<dbReference type="AlphaFoldDB" id="A0A1R2CW34"/>
<evidence type="ECO:0000256" key="1">
    <source>
        <dbReference type="SAM" id="SignalP"/>
    </source>
</evidence>
<reference evidence="2 3" key="1">
    <citation type="submission" date="2016-11" db="EMBL/GenBank/DDBJ databases">
        <title>The macronuclear genome of Stentor coeruleus: a giant cell with tiny introns.</title>
        <authorList>
            <person name="Slabodnick M."/>
            <person name="Ruby J.G."/>
            <person name="Reiff S.B."/>
            <person name="Swart E.C."/>
            <person name="Gosai S."/>
            <person name="Prabakaran S."/>
            <person name="Witkowska E."/>
            <person name="Larue G.E."/>
            <person name="Fisher S."/>
            <person name="Freeman R.M."/>
            <person name="Gunawardena J."/>
            <person name="Chu W."/>
            <person name="Stover N.A."/>
            <person name="Gregory B.D."/>
            <person name="Nowacki M."/>
            <person name="Derisi J."/>
            <person name="Roy S.W."/>
            <person name="Marshall W.F."/>
            <person name="Sood P."/>
        </authorList>
    </citation>
    <scope>NUCLEOTIDE SEQUENCE [LARGE SCALE GENOMIC DNA]</scope>
    <source>
        <strain evidence="2">WM001</strain>
    </source>
</reference>
<sequence>MHLLIAFILTLSLVSSSNQFSNLKTSVGQICPSTGYISIIDFDVSPWPPAPGTSSFITTTAQFNNTNSGVGPITYSTQLNDGSWTQEIQEINGMFSQYSIQKFIYIMEWPLEVGYYVTMVKLFGINIPSSTDACWTFPYSINQ</sequence>
<comment type="caution">
    <text evidence="2">The sequence shown here is derived from an EMBL/GenBank/DDBJ whole genome shotgun (WGS) entry which is preliminary data.</text>
</comment>
<dbReference type="EMBL" id="MPUH01000047">
    <property type="protein sequence ID" value="OMJ93200.1"/>
    <property type="molecule type" value="Genomic_DNA"/>
</dbReference>
<gene>
    <name evidence="2" type="ORF">SteCoe_3900</name>
</gene>
<keyword evidence="3" id="KW-1185">Reference proteome</keyword>
<evidence type="ECO:0000313" key="2">
    <source>
        <dbReference type="EMBL" id="OMJ93200.1"/>
    </source>
</evidence>
<feature type="chain" id="PRO_5012028733" evidence="1">
    <location>
        <begin position="17"/>
        <end position="143"/>
    </location>
</feature>
<protein>
    <submittedName>
        <fullName evidence="2">Uncharacterized protein</fullName>
    </submittedName>
</protein>
<evidence type="ECO:0000313" key="3">
    <source>
        <dbReference type="Proteomes" id="UP000187209"/>
    </source>
</evidence>
<dbReference type="Proteomes" id="UP000187209">
    <property type="component" value="Unassembled WGS sequence"/>
</dbReference>
<feature type="signal peptide" evidence="1">
    <location>
        <begin position="1"/>
        <end position="16"/>
    </location>
</feature>
<proteinExistence type="predicted"/>
<name>A0A1R2CW34_9CILI</name>